<dbReference type="GO" id="GO:0043625">
    <property type="term" value="C:delta DNA polymerase complex"/>
    <property type="evidence" value="ECO:0007669"/>
    <property type="project" value="TreeGrafter"/>
</dbReference>
<dbReference type="InterPro" id="IPR024826">
    <property type="entry name" value="DNA_pol_delta/II_ssu"/>
</dbReference>
<evidence type="ECO:0000256" key="1">
    <source>
        <dbReference type="ARBA" id="ARBA00006035"/>
    </source>
</evidence>
<evidence type="ECO:0000259" key="3">
    <source>
        <dbReference type="Pfam" id="PF04042"/>
    </source>
</evidence>
<dbReference type="Gene3D" id="3.60.21.50">
    <property type="match status" value="1"/>
</dbReference>
<dbReference type="EMBL" id="BTGC01000008">
    <property type="protein sequence ID" value="GMM53315.1"/>
    <property type="molecule type" value="Genomic_DNA"/>
</dbReference>
<reference evidence="5 6" key="1">
    <citation type="journal article" date="2023" name="Elife">
        <title>Identification of key yeast species and microbe-microbe interactions impacting larval growth of Drosophila in the wild.</title>
        <authorList>
            <person name="Mure A."/>
            <person name="Sugiura Y."/>
            <person name="Maeda R."/>
            <person name="Honda K."/>
            <person name="Sakurai N."/>
            <person name="Takahashi Y."/>
            <person name="Watada M."/>
            <person name="Katoh T."/>
            <person name="Gotoh A."/>
            <person name="Gotoh Y."/>
            <person name="Taniguchi I."/>
            <person name="Nakamura K."/>
            <person name="Hayashi T."/>
            <person name="Katayama T."/>
            <person name="Uemura T."/>
            <person name="Hattori Y."/>
        </authorList>
    </citation>
    <scope>NUCLEOTIDE SEQUENCE [LARGE SCALE GENOMIC DNA]</scope>
    <source>
        <strain evidence="5 6">SB-73</strain>
    </source>
</reference>
<dbReference type="Pfam" id="PF04042">
    <property type="entry name" value="DNA_pol_E_B"/>
    <property type="match status" value="1"/>
</dbReference>
<organism evidence="5 6">
    <name type="scientific">Starmerella bacillaris</name>
    <name type="common">Yeast</name>
    <name type="synonym">Candida zemplinina</name>
    <dbReference type="NCBI Taxonomy" id="1247836"/>
    <lineage>
        <taxon>Eukaryota</taxon>
        <taxon>Fungi</taxon>
        <taxon>Dikarya</taxon>
        <taxon>Ascomycota</taxon>
        <taxon>Saccharomycotina</taxon>
        <taxon>Dipodascomycetes</taxon>
        <taxon>Dipodascales</taxon>
        <taxon>Trichomonascaceae</taxon>
        <taxon>Starmerella</taxon>
    </lineage>
</organism>
<keyword evidence="6" id="KW-1185">Reference proteome</keyword>
<keyword evidence="5" id="KW-0548">Nucleotidyltransferase</keyword>
<evidence type="ECO:0000259" key="4">
    <source>
        <dbReference type="Pfam" id="PF18018"/>
    </source>
</evidence>
<feature type="domain" description="DNA polymerase delta subunit OB-fold" evidence="4">
    <location>
        <begin position="25"/>
        <end position="152"/>
    </location>
</feature>
<evidence type="ECO:0000313" key="6">
    <source>
        <dbReference type="Proteomes" id="UP001362899"/>
    </source>
</evidence>
<dbReference type="PANTHER" id="PTHR10416">
    <property type="entry name" value="DNA POLYMERASE DELTA SUBUNIT 2"/>
    <property type="match status" value="1"/>
</dbReference>
<comment type="caution">
    <text evidence="5">The sequence shown here is derived from an EMBL/GenBank/DDBJ whole genome shotgun (WGS) entry which is preliminary data.</text>
</comment>
<evidence type="ECO:0000313" key="5">
    <source>
        <dbReference type="EMBL" id="GMM53315.1"/>
    </source>
</evidence>
<sequence>MFSERIRIQVEASDKFQHKPGYGRQYTNIYQDRLKVLKKYIKVPSDWKQLADAKERVLDLQIGKLAYCTGVIVRKPANKTNIFNDLKKTYHGVKPDHPLKYTTDNDEIYLEDEHGRILLGGALCDKEFLVTGIVASILGMQTTNGVFDAVDIAYPSLAPISDISTEIHGKVAILSGLNLDDVDHEDLRITTLLEHLALTPEIVALIICGNSVKSADPTLVGSRMLRSPVNGAAMSKLDLLLASFCRVLPVFLMPGESDPTSTAFPQISIHPTLFNECRPLIADKTLNMGTNPQFLNFQGINMLGISNQSIDDLHRYDHNDVFSDLDLMEKTLNWRHIAPTSPDTLWSFPYLEDPLILQELPHLYFVGNASALKEREFGSEKKVKLLTVPSFSSTGIVAVVDLNSMTIESLEIKD</sequence>
<dbReference type="AlphaFoldDB" id="A0AAV5RPH6"/>
<keyword evidence="5" id="KW-0239">DNA-directed DNA polymerase</keyword>
<evidence type="ECO:0000256" key="2">
    <source>
        <dbReference type="ARBA" id="ARBA00022705"/>
    </source>
</evidence>
<protein>
    <submittedName>
        <fullName evidence="5">DNA-directed DNA polymerase delta subunit</fullName>
    </submittedName>
</protein>
<gene>
    <name evidence="5" type="ORF">DASB73_042780</name>
</gene>
<dbReference type="GO" id="GO:0006271">
    <property type="term" value="P:DNA strand elongation involved in DNA replication"/>
    <property type="evidence" value="ECO:0007669"/>
    <property type="project" value="TreeGrafter"/>
</dbReference>
<dbReference type="GO" id="GO:0003887">
    <property type="term" value="F:DNA-directed DNA polymerase activity"/>
    <property type="evidence" value="ECO:0007669"/>
    <property type="project" value="UniProtKB-KW"/>
</dbReference>
<keyword evidence="2" id="KW-0235">DNA replication</keyword>
<proteinExistence type="inferred from homology"/>
<dbReference type="Gene3D" id="2.40.50.430">
    <property type="match status" value="1"/>
</dbReference>
<comment type="similarity">
    <text evidence="1">Belongs to the DNA polymerase delta/II small subunit family.</text>
</comment>
<feature type="domain" description="DNA polymerase alpha/delta/epsilon subunit B" evidence="3">
    <location>
        <begin position="171"/>
        <end position="369"/>
    </location>
</feature>
<dbReference type="Pfam" id="PF18018">
    <property type="entry name" value="DNA_pol_D_N"/>
    <property type="match status" value="1"/>
</dbReference>
<dbReference type="InterPro" id="IPR040663">
    <property type="entry name" value="DNA_pol_D_N"/>
</dbReference>
<keyword evidence="5" id="KW-0808">Transferase</keyword>
<dbReference type="GO" id="GO:0003677">
    <property type="term" value="F:DNA binding"/>
    <property type="evidence" value="ECO:0007669"/>
    <property type="project" value="InterPro"/>
</dbReference>
<accession>A0AAV5RPH6</accession>
<dbReference type="InterPro" id="IPR007185">
    <property type="entry name" value="DNA_pol_a/d/e_bsu"/>
</dbReference>
<dbReference type="Proteomes" id="UP001362899">
    <property type="component" value="Unassembled WGS sequence"/>
</dbReference>
<name>A0AAV5RPH6_STABA</name>
<dbReference type="PANTHER" id="PTHR10416:SF0">
    <property type="entry name" value="DNA POLYMERASE DELTA SUBUNIT 2"/>
    <property type="match status" value="1"/>
</dbReference>